<comment type="caution">
    <text evidence="5">The sequence shown here is derived from an EMBL/GenBank/DDBJ whole genome shotgun (WGS) entry which is preliminary data.</text>
</comment>
<keyword evidence="1 5" id="KW-0378">Hydrolase</keyword>
<organism evidence="5 6">
    <name type="scientific">Ramlibacter agri</name>
    <dbReference type="NCBI Taxonomy" id="2728837"/>
    <lineage>
        <taxon>Bacteria</taxon>
        <taxon>Pseudomonadati</taxon>
        <taxon>Pseudomonadota</taxon>
        <taxon>Betaproteobacteria</taxon>
        <taxon>Burkholderiales</taxon>
        <taxon>Comamonadaceae</taxon>
        <taxon>Ramlibacter</taxon>
    </lineage>
</organism>
<keyword evidence="4" id="KW-0732">Signal</keyword>
<dbReference type="AlphaFoldDB" id="A0A848H3G5"/>
<protein>
    <submittedName>
        <fullName evidence="5">Dienelactone hydrolase</fullName>
    </submittedName>
</protein>
<dbReference type="SUPFAM" id="SSF53474">
    <property type="entry name" value="alpha/beta-Hydrolases"/>
    <property type="match status" value="1"/>
</dbReference>
<name>A0A848H3G5_9BURK</name>
<dbReference type="GO" id="GO:0003847">
    <property type="term" value="F:1-alkyl-2-acetylglycerophosphocholine esterase activity"/>
    <property type="evidence" value="ECO:0007669"/>
    <property type="project" value="TreeGrafter"/>
</dbReference>
<evidence type="ECO:0000256" key="3">
    <source>
        <dbReference type="ARBA" id="ARBA00023098"/>
    </source>
</evidence>
<evidence type="ECO:0000313" key="5">
    <source>
        <dbReference type="EMBL" id="NML44101.1"/>
    </source>
</evidence>
<dbReference type="EMBL" id="JABBFX010000001">
    <property type="protein sequence ID" value="NML44101.1"/>
    <property type="molecule type" value="Genomic_DNA"/>
</dbReference>
<accession>A0A848H3G5</accession>
<dbReference type="Gene3D" id="3.40.50.1820">
    <property type="entry name" value="alpha/beta hydrolase"/>
    <property type="match status" value="1"/>
</dbReference>
<dbReference type="GO" id="GO:0016042">
    <property type="term" value="P:lipid catabolic process"/>
    <property type="evidence" value="ECO:0007669"/>
    <property type="project" value="UniProtKB-KW"/>
</dbReference>
<keyword evidence="6" id="KW-1185">Reference proteome</keyword>
<gene>
    <name evidence="5" type="ORF">HHL11_10100</name>
</gene>
<keyword evidence="3" id="KW-0443">Lipid metabolism</keyword>
<dbReference type="Proteomes" id="UP000541185">
    <property type="component" value="Unassembled WGS sequence"/>
</dbReference>
<evidence type="ECO:0000313" key="6">
    <source>
        <dbReference type="Proteomes" id="UP000541185"/>
    </source>
</evidence>
<evidence type="ECO:0000256" key="2">
    <source>
        <dbReference type="ARBA" id="ARBA00022963"/>
    </source>
</evidence>
<evidence type="ECO:0000256" key="4">
    <source>
        <dbReference type="SAM" id="SignalP"/>
    </source>
</evidence>
<dbReference type="InterPro" id="IPR029058">
    <property type="entry name" value="AB_hydrolase_fold"/>
</dbReference>
<dbReference type="PANTHER" id="PTHR10272">
    <property type="entry name" value="PLATELET-ACTIVATING FACTOR ACETYLHYDROLASE"/>
    <property type="match status" value="1"/>
</dbReference>
<keyword evidence="2" id="KW-0442">Lipid degradation</keyword>
<dbReference type="PIRSF" id="PIRSF031982">
    <property type="entry name" value="UCP031982_abhydr"/>
    <property type="match status" value="1"/>
</dbReference>
<feature type="signal peptide" evidence="4">
    <location>
        <begin position="1"/>
        <end position="26"/>
    </location>
</feature>
<reference evidence="5 6" key="1">
    <citation type="submission" date="2020-04" db="EMBL/GenBank/DDBJ databases">
        <title>Ramlibacter sp. G-1-2-2 isolated from soil.</title>
        <authorList>
            <person name="Dahal R.H."/>
        </authorList>
    </citation>
    <scope>NUCLEOTIDE SEQUENCE [LARGE SCALE GENOMIC DNA]</scope>
    <source>
        <strain evidence="5 6">G-1-2-2</strain>
    </source>
</reference>
<feature type="chain" id="PRO_5032634253" evidence="4">
    <location>
        <begin position="27"/>
        <end position="323"/>
    </location>
</feature>
<dbReference type="PANTHER" id="PTHR10272:SF14">
    <property type="entry name" value="PAF ACETYLHYDROLASE FAMILY PROTEIN"/>
    <property type="match status" value="1"/>
</dbReference>
<evidence type="ECO:0000256" key="1">
    <source>
        <dbReference type="ARBA" id="ARBA00022801"/>
    </source>
</evidence>
<dbReference type="InterPro" id="IPR016986">
    <property type="entry name" value="UCP031982_abhydr"/>
</dbReference>
<proteinExistence type="predicted"/>
<sequence length="323" mass="34087">MRSRRFLFSAVLVATGWLMTAGLSLAAGIQSLTVPADGEAPAISGAVWYPCAAPPAETQVGPFTIHATRDCPIAGTHLPLVVISHGRAGTFLGHRDTAQALAEAGFVVAAISHPGDNARDSSNSNTLSAFVQRPADIKRLVDYLLGAWPSAAAIDKDRIGFFGFSRGGYTGLVTVGAVPVFPRGLRLCAGHSDTLCEALRQGTLPPPTHDDRIKGAVIADPFGLFFVDESFRDVRVPILLWRSEFGGDGVSPGDVAAIDAALPGKPELHTVAGAGHFAFLPPCPAAMRQDAPEICSDAAGFDREAFHKVLNAQVVEFFRRNLP</sequence>